<dbReference type="AlphaFoldDB" id="A0A934R8D0"/>
<reference evidence="1" key="1">
    <citation type="submission" date="2021-01" db="EMBL/GenBank/DDBJ databases">
        <title>Modified the classification status of verrucomicrobia.</title>
        <authorList>
            <person name="Feng X."/>
        </authorList>
    </citation>
    <scope>NUCLEOTIDE SEQUENCE</scope>
    <source>
        <strain evidence="1">JCM 18052</strain>
    </source>
</reference>
<keyword evidence="2" id="KW-1185">Reference proteome</keyword>
<proteinExistence type="predicted"/>
<dbReference type="Pfam" id="PF14137">
    <property type="entry name" value="DUF4304"/>
    <property type="match status" value="1"/>
</dbReference>
<evidence type="ECO:0000313" key="2">
    <source>
        <dbReference type="Proteomes" id="UP000600139"/>
    </source>
</evidence>
<evidence type="ECO:0000313" key="1">
    <source>
        <dbReference type="EMBL" id="MBK1817335.1"/>
    </source>
</evidence>
<dbReference type="Proteomes" id="UP000600139">
    <property type="component" value="Unassembled WGS sequence"/>
</dbReference>
<protein>
    <submittedName>
        <fullName evidence="1">DUF4304 domain-containing protein</fullName>
    </submittedName>
</protein>
<comment type="caution">
    <text evidence="1">The sequence shown here is derived from an EMBL/GenBank/DDBJ whole genome shotgun (WGS) entry which is preliminary data.</text>
</comment>
<accession>A0A934R8D0</accession>
<dbReference type="RefSeq" id="WP_200352279.1">
    <property type="nucleotide sequence ID" value="NZ_JAENIK010000012.1"/>
</dbReference>
<name>A0A934R8D0_9BACT</name>
<organism evidence="1 2">
    <name type="scientific">Luteolibacter yonseiensis</name>
    <dbReference type="NCBI Taxonomy" id="1144680"/>
    <lineage>
        <taxon>Bacteria</taxon>
        <taxon>Pseudomonadati</taxon>
        <taxon>Verrucomicrobiota</taxon>
        <taxon>Verrucomicrobiia</taxon>
        <taxon>Verrucomicrobiales</taxon>
        <taxon>Verrucomicrobiaceae</taxon>
        <taxon>Luteolibacter</taxon>
    </lineage>
</organism>
<dbReference type="EMBL" id="JAENIK010000012">
    <property type="protein sequence ID" value="MBK1817335.1"/>
    <property type="molecule type" value="Genomic_DNA"/>
</dbReference>
<gene>
    <name evidence="1" type="ORF">JIN84_17070</name>
</gene>
<sequence length="179" mass="20241">MKPLNFSKSGSSWIRGNTWLNVINLQLSQWNSAEEAKFTINLGISIPELHSALESLPFKGSVKEYDCDIRLRIGRLLPKQTDFWWAVTMGTQPAELTKEVFAYIEQYALPWFDRLTDYNSLAAEFMEEKSPFKAALAFNLAGDSSSAERALTEALKTSNIHSLPKLKRIATKQGIQIIQ</sequence>
<dbReference type="InterPro" id="IPR025412">
    <property type="entry name" value="DUF4304"/>
</dbReference>